<comment type="similarity">
    <text evidence="5">Belongs to the YicC/YloC family.</text>
</comment>
<dbReference type="GO" id="GO:0004521">
    <property type="term" value="F:RNA endonuclease activity"/>
    <property type="evidence" value="ECO:0007669"/>
    <property type="project" value="InterPro"/>
</dbReference>
<dbReference type="InterPro" id="IPR013551">
    <property type="entry name" value="YicC-like_C"/>
</dbReference>
<protein>
    <submittedName>
        <fullName evidence="8">YicC family protein</fullName>
    </submittedName>
</protein>
<evidence type="ECO:0000256" key="4">
    <source>
        <dbReference type="ARBA" id="ARBA00022801"/>
    </source>
</evidence>
<keyword evidence="9" id="KW-1185">Reference proteome</keyword>
<dbReference type="NCBIfam" id="TIGR00255">
    <property type="entry name" value="YicC/YloC family endoribonuclease"/>
    <property type="match status" value="1"/>
</dbReference>
<gene>
    <name evidence="8" type="ORF">BBF96_05955</name>
</gene>
<evidence type="ECO:0000313" key="8">
    <source>
        <dbReference type="EMBL" id="AZR72977.1"/>
    </source>
</evidence>
<dbReference type="InterPro" id="IPR005229">
    <property type="entry name" value="YicC/YloC-like"/>
</dbReference>
<evidence type="ECO:0000256" key="5">
    <source>
        <dbReference type="ARBA" id="ARBA00035648"/>
    </source>
</evidence>
<dbReference type="PANTHER" id="PTHR30636:SF3">
    <property type="entry name" value="UPF0701 PROTEIN YICC"/>
    <property type="match status" value="1"/>
</dbReference>
<keyword evidence="3" id="KW-0255">Endonuclease</keyword>
<dbReference type="RefSeq" id="WP_127016312.1">
    <property type="nucleotide sequence ID" value="NZ_CP016379.1"/>
</dbReference>
<evidence type="ECO:0000256" key="2">
    <source>
        <dbReference type="ARBA" id="ARBA00022722"/>
    </source>
</evidence>
<dbReference type="AlphaFoldDB" id="A0A3S9SXB7"/>
<comment type="cofactor">
    <cofactor evidence="1">
        <name>a divalent metal cation</name>
        <dbReference type="ChEBI" id="CHEBI:60240"/>
    </cofactor>
</comment>
<name>A0A3S9SXB7_9FIRM</name>
<reference evidence="8 9" key="1">
    <citation type="submission" date="2016-07" db="EMBL/GenBank/DDBJ databases">
        <title>Genome and transcriptome analysis of iron-reducing fermentative bacteria Anoxybacter fermentans.</title>
        <authorList>
            <person name="Zeng X."/>
            <person name="Shao Z."/>
        </authorList>
    </citation>
    <scope>NUCLEOTIDE SEQUENCE [LARGE SCALE GENOMIC DNA]</scope>
    <source>
        <strain evidence="8 9">DY22613</strain>
    </source>
</reference>
<keyword evidence="4" id="KW-0378">Hydrolase</keyword>
<dbReference type="GO" id="GO:0016787">
    <property type="term" value="F:hydrolase activity"/>
    <property type="evidence" value="ECO:0007669"/>
    <property type="project" value="UniProtKB-KW"/>
</dbReference>
<evidence type="ECO:0000313" key="9">
    <source>
        <dbReference type="Proteomes" id="UP000267250"/>
    </source>
</evidence>
<dbReference type="Pfam" id="PF08340">
    <property type="entry name" value="YicC-like_C"/>
    <property type="match status" value="1"/>
</dbReference>
<dbReference type="PANTHER" id="PTHR30636">
    <property type="entry name" value="UPF0701 PROTEIN YICC"/>
    <property type="match status" value="1"/>
</dbReference>
<dbReference type="Pfam" id="PF03755">
    <property type="entry name" value="YicC-like_N"/>
    <property type="match status" value="1"/>
</dbReference>
<dbReference type="Proteomes" id="UP000267250">
    <property type="component" value="Chromosome"/>
</dbReference>
<sequence>MIKSMTGYGKGETKRDGYHVIAEIKTVNHRYSNIYLHIPNYLLALESTLIKMIKDKIDRGRVDLYLKIEEDVTEGRYTPQLNFELAKSYYTELKKLQKTLDFDQNLSMDTLISLPEVLKLKEVEHDEEILHGIIIETIEKSLDSLLQMRIHEGEELYRDLVLRLDSIEKEMDAIKEREPKVLEEYKERMRNRVNEFLEDKIVDEERLAMEIAILTERSCINEELVRLKSHIGQFRLNLEKGGAVGRKLDFIAQEMYREANTIGSKSPDAVISNHVVNIKSEIDKIREQIQNIE</sequence>
<feature type="domain" description="Endoribonuclease YicC-like N-terminal" evidence="6">
    <location>
        <begin position="2"/>
        <end position="157"/>
    </location>
</feature>
<dbReference type="KEGG" id="aft:BBF96_05955"/>
<evidence type="ECO:0000256" key="3">
    <source>
        <dbReference type="ARBA" id="ARBA00022759"/>
    </source>
</evidence>
<accession>A0A3S9SXB7</accession>
<proteinExistence type="inferred from homology"/>
<dbReference type="OrthoDB" id="9771229at2"/>
<organism evidence="8 9">
    <name type="scientific">Anoxybacter fermentans</name>
    <dbReference type="NCBI Taxonomy" id="1323375"/>
    <lineage>
        <taxon>Bacteria</taxon>
        <taxon>Bacillati</taxon>
        <taxon>Bacillota</taxon>
        <taxon>Clostridia</taxon>
        <taxon>Halanaerobiales</taxon>
        <taxon>Anoxybacter</taxon>
    </lineage>
</organism>
<evidence type="ECO:0000256" key="1">
    <source>
        <dbReference type="ARBA" id="ARBA00001968"/>
    </source>
</evidence>
<keyword evidence="2" id="KW-0540">Nuclease</keyword>
<evidence type="ECO:0000259" key="6">
    <source>
        <dbReference type="Pfam" id="PF03755"/>
    </source>
</evidence>
<dbReference type="EMBL" id="CP016379">
    <property type="protein sequence ID" value="AZR72977.1"/>
    <property type="molecule type" value="Genomic_DNA"/>
</dbReference>
<feature type="domain" description="Endoribonuclease YicC-like C-terminal" evidence="7">
    <location>
        <begin position="174"/>
        <end position="293"/>
    </location>
</feature>
<dbReference type="InterPro" id="IPR013527">
    <property type="entry name" value="YicC-like_N"/>
</dbReference>
<evidence type="ECO:0000259" key="7">
    <source>
        <dbReference type="Pfam" id="PF08340"/>
    </source>
</evidence>